<dbReference type="InterPro" id="IPR002491">
    <property type="entry name" value="ABC_transptr_periplasmic_BD"/>
</dbReference>
<dbReference type="PROSITE" id="PS50983">
    <property type="entry name" value="FE_B12_PBP"/>
    <property type="match status" value="1"/>
</dbReference>
<dbReference type="Proteomes" id="UP000019151">
    <property type="component" value="Chromosome"/>
</dbReference>
<dbReference type="Pfam" id="PF01497">
    <property type="entry name" value="Peripla_BP_2"/>
    <property type="match status" value="1"/>
</dbReference>
<dbReference type="PANTHER" id="PTHR30535">
    <property type="entry name" value="VITAMIN B12-BINDING PROTEIN"/>
    <property type="match status" value="1"/>
</dbReference>
<reference evidence="3 4" key="1">
    <citation type="journal article" date="2014" name="Genome Announc.">
        <title>Genome Sequence and Methylome of Soil Bacterium Gemmatirosa kalamazoonensis KBS708T, a Member of the Rarely Cultivated Gemmatimonadetes Phylum.</title>
        <authorList>
            <person name="Debruyn J.M."/>
            <person name="Radosevich M."/>
            <person name="Wommack K.E."/>
            <person name="Polson S.W."/>
            <person name="Hauser L.J."/>
            <person name="Fawaz M.N."/>
            <person name="Korlach J."/>
            <person name="Tsai Y.C."/>
        </authorList>
    </citation>
    <scope>NUCLEOTIDE SEQUENCE [LARGE SCALE GENOMIC DNA]</scope>
    <source>
        <strain evidence="3 4">KBS708</strain>
    </source>
</reference>
<accession>W0RI21</accession>
<dbReference type="Gene3D" id="3.40.50.1980">
    <property type="entry name" value="Nitrogenase molybdenum iron protein domain"/>
    <property type="match status" value="2"/>
</dbReference>
<dbReference type="InterPro" id="IPR054828">
    <property type="entry name" value="Vit_B12_bind_prot"/>
</dbReference>
<proteinExistence type="predicted"/>
<name>W0RI21_9BACT</name>
<dbReference type="InParanoid" id="W0RI21"/>
<evidence type="ECO:0000313" key="4">
    <source>
        <dbReference type="Proteomes" id="UP000019151"/>
    </source>
</evidence>
<gene>
    <name evidence="3" type="ORF">J421_1521</name>
</gene>
<dbReference type="SUPFAM" id="SSF53807">
    <property type="entry name" value="Helical backbone' metal receptor"/>
    <property type="match status" value="1"/>
</dbReference>
<evidence type="ECO:0000313" key="3">
    <source>
        <dbReference type="EMBL" id="AHG89058.1"/>
    </source>
</evidence>
<protein>
    <submittedName>
        <fullName evidence="3">ABC-type transporter, periplasmic subunit</fullName>
    </submittedName>
</protein>
<dbReference type="NCBIfam" id="NF038402">
    <property type="entry name" value="TroA_like"/>
    <property type="match status" value="1"/>
</dbReference>
<dbReference type="STRING" id="861299.J421_1521"/>
<keyword evidence="1" id="KW-0732">Signal</keyword>
<dbReference type="eggNOG" id="COG0614">
    <property type="taxonomic scope" value="Bacteria"/>
</dbReference>
<dbReference type="OrthoDB" id="9816357at2"/>
<dbReference type="EMBL" id="CP007128">
    <property type="protein sequence ID" value="AHG89058.1"/>
    <property type="molecule type" value="Genomic_DNA"/>
</dbReference>
<keyword evidence="4" id="KW-1185">Reference proteome</keyword>
<dbReference type="InterPro" id="IPR050902">
    <property type="entry name" value="ABC_Transporter_SBP"/>
</dbReference>
<dbReference type="AlphaFoldDB" id="W0RI21"/>
<evidence type="ECO:0000256" key="1">
    <source>
        <dbReference type="ARBA" id="ARBA00022729"/>
    </source>
</evidence>
<dbReference type="CDD" id="cd01144">
    <property type="entry name" value="BtuF"/>
    <property type="match status" value="1"/>
</dbReference>
<dbReference type="KEGG" id="gba:J421_1521"/>
<sequence>MRVVSLCPSLTELVFDLGRGDTLVGRTKFCVHPADAVAAVPSVGGTKNPKIDRVVALGPDLVLLNEEENRREDAEALRAAGVACHVSFPKTVPDTAVMVRSIAAALDARDAGERIAADIETRLARVRAERADRPSVRWAYLIWRNPWMTVGGDTFVSALLDAAGGENVFATRTPRYPEIEPAELAAADPALVLLASEPFPFDDRHVDELAAATALPRDRFRLVDGELLSWHGSRTARGIDYAAELLHAR</sequence>
<feature type="domain" description="Fe/B12 periplasmic-binding" evidence="2">
    <location>
        <begin position="2"/>
        <end position="249"/>
    </location>
</feature>
<dbReference type="RefSeq" id="WP_025410573.1">
    <property type="nucleotide sequence ID" value="NZ_CP007128.1"/>
</dbReference>
<evidence type="ECO:0000259" key="2">
    <source>
        <dbReference type="PROSITE" id="PS50983"/>
    </source>
</evidence>
<dbReference type="PANTHER" id="PTHR30535:SF35">
    <property type="entry name" value="PERIPLASMIC BINDING PROTEIN"/>
    <property type="match status" value="1"/>
</dbReference>
<organism evidence="3 4">
    <name type="scientific">Gemmatirosa kalamazoonensis</name>
    <dbReference type="NCBI Taxonomy" id="861299"/>
    <lineage>
        <taxon>Bacteria</taxon>
        <taxon>Pseudomonadati</taxon>
        <taxon>Gemmatimonadota</taxon>
        <taxon>Gemmatimonadia</taxon>
        <taxon>Gemmatimonadales</taxon>
        <taxon>Gemmatimonadaceae</taxon>
        <taxon>Gemmatirosa</taxon>
    </lineage>
</organism>
<dbReference type="HOGENOM" id="CLU_038034_2_7_0"/>